<evidence type="ECO:0000259" key="2">
    <source>
        <dbReference type="Pfam" id="PF01648"/>
    </source>
</evidence>
<dbReference type="OrthoDB" id="663853at2"/>
<accession>A0A4Q4KQK6</accession>
<reference evidence="3 4" key="1">
    <citation type="submission" date="2019-02" db="EMBL/GenBank/DDBJ databases">
        <title>Genome sequence of the sea-ice species Brumimicrobium glaciale.</title>
        <authorList>
            <person name="Bowman J.P."/>
        </authorList>
    </citation>
    <scope>NUCLEOTIDE SEQUENCE [LARGE SCALE GENOMIC DNA]</scope>
    <source>
        <strain evidence="3 4">IC156</strain>
    </source>
</reference>
<dbReference type="SUPFAM" id="SSF56214">
    <property type="entry name" value="4'-phosphopantetheinyl transferase"/>
    <property type="match status" value="1"/>
</dbReference>
<dbReference type="Gene3D" id="3.90.470.20">
    <property type="entry name" value="4'-phosphopantetheinyl transferase domain"/>
    <property type="match status" value="1"/>
</dbReference>
<dbReference type="RefSeq" id="WP_130092234.1">
    <property type="nucleotide sequence ID" value="NZ_SETE01000001.1"/>
</dbReference>
<name>A0A4Q4KQK6_9FLAO</name>
<feature type="domain" description="4'-phosphopantetheinyl transferase" evidence="2">
    <location>
        <begin position="2"/>
        <end position="105"/>
    </location>
</feature>
<gene>
    <name evidence="3" type="ORF">ERX46_02415</name>
</gene>
<comment type="caution">
    <text evidence="3">The sequence shown here is derived from an EMBL/GenBank/DDBJ whole genome shotgun (WGS) entry which is preliminary data.</text>
</comment>
<dbReference type="GO" id="GO:0008897">
    <property type="term" value="F:holo-[acyl-carrier-protein] synthase activity"/>
    <property type="evidence" value="ECO:0007669"/>
    <property type="project" value="InterPro"/>
</dbReference>
<dbReference type="Proteomes" id="UP000293952">
    <property type="component" value="Unassembled WGS sequence"/>
</dbReference>
<dbReference type="Pfam" id="PF01648">
    <property type="entry name" value="ACPS"/>
    <property type="match status" value="1"/>
</dbReference>
<dbReference type="InterPro" id="IPR037143">
    <property type="entry name" value="4-PPantetheinyl_Trfase_dom_sf"/>
</dbReference>
<evidence type="ECO:0000313" key="3">
    <source>
        <dbReference type="EMBL" id="RYM35868.1"/>
    </source>
</evidence>
<evidence type="ECO:0000313" key="4">
    <source>
        <dbReference type="Proteomes" id="UP000293952"/>
    </source>
</evidence>
<protein>
    <submittedName>
        <fullName evidence="3">4-phosphopantetheinyl transferase family protein</fullName>
    </submittedName>
</protein>
<dbReference type="InterPro" id="IPR008278">
    <property type="entry name" value="4-PPantetheinyl_Trfase_dom"/>
</dbReference>
<keyword evidence="4" id="KW-1185">Reference proteome</keyword>
<evidence type="ECO:0000256" key="1">
    <source>
        <dbReference type="ARBA" id="ARBA00022679"/>
    </source>
</evidence>
<keyword evidence="1 3" id="KW-0808">Transferase</keyword>
<proteinExistence type="predicted"/>
<sequence>MVGNDIVDIKETKRSSSKTSDSKTIGWERPGFIDKLFTPKEQGLITASKDKFTTVWKMWSMKESAYKVFIQAGGERFFNPRKIECSLEDLENGKVKIDSLILKTKTRINENYIFSTSTSSNSEIETSIFKLPENDIHQQSVFIRQELIKDFSKINNLDADDLEIRKTESGVPLLYFKDEVLNVSISMTHHGKFGGYSFEFYSKEIILKTI</sequence>
<dbReference type="AlphaFoldDB" id="A0A4Q4KQK6"/>
<dbReference type="EMBL" id="SETE01000001">
    <property type="protein sequence ID" value="RYM35868.1"/>
    <property type="molecule type" value="Genomic_DNA"/>
</dbReference>
<dbReference type="GO" id="GO:0000287">
    <property type="term" value="F:magnesium ion binding"/>
    <property type="evidence" value="ECO:0007669"/>
    <property type="project" value="InterPro"/>
</dbReference>
<organism evidence="3 4">
    <name type="scientific">Brumimicrobium glaciale</name>
    <dbReference type="NCBI Taxonomy" id="200475"/>
    <lineage>
        <taxon>Bacteria</taxon>
        <taxon>Pseudomonadati</taxon>
        <taxon>Bacteroidota</taxon>
        <taxon>Flavobacteriia</taxon>
        <taxon>Flavobacteriales</taxon>
        <taxon>Crocinitomicaceae</taxon>
        <taxon>Brumimicrobium</taxon>
    </lineage>
</organism>